<reference evidence="2 3" key="2">
    <citation type="submission" date="2022-01" db="EMBL/GenBank/DDBJ databases">
        <title>Lysobacter chinensis sp. nov., a bacterium isolated from cow dung compost.</title>
        <authorList>
            <person name="Liu Y."/>
        </authorList>
    </citation>
    <scope>NUCLEOTIDE SEQUENCE [LARGE SCALE GENOMIC DNA]</scope>
    <source>
        <strain evidence="2 3">TLK-CK17</strain>
    </source>
</reference>
<keyword evidence="3" id="KW-1185">Reference proteome</keyword>
<accession>A0ABS9HTM1</accession>
<reference evidence="2 3" key="3">
    <citation type="submission" date="2022-01" db="EMBL/GenBank/DDBJ databases">
        <authorList>
            <person name="Zhou L.Y."/>
        </authorList>
    </citation>
    <scope>NUCLEOTIDE SEQUENCE [LARGE SCALE GENOMIC DNA]</scope>
    <source>
        <strain evidence="2 3">TLK-CK17</strain>
    </source>
</reference>
<comment type="caution">
    <text evidence="2">The sequence shown here is derived from an EMBL/GenBank/DDBJ whole genome shotgun (WGS) entry which is preliminary data.</text>
</comment>
<organism evidence="2 3">
    <name type="scientific">Marilutibacter chinensis</name>
    <dbReference type="NCBI Taxonomy" id="2912247"/>
    <lineage>
        <taxon>Bacteria</taxon>
        <taxon>Pseudomonadati</taxon>
        <taxon>Pseudomonadota</taxon>
        <taxon>Gammaproteobacteria</taxon>
        <taxon>Lysobacterales</taxon>
        <taxon>Lysobacteraceae</taxon>
        <taxon>Marilutibacter</taxon>
    </lineage>
</organism>
<dbReference type="EMBL" id="JAKJPO010000005">
    <property type="protein sequence ID" value="MCF7222246.1"/>
    <property type="molecule type" value="Genomic_DNA"/>
</dbReference>
<dbReference type="RefSeq" id="WP_237054679.1">
    <property type="nucleotide sequence ID" value="NZ_JAKJPO010000005.1"/>
</dbReference>
<protein>
    <recommendedName>
        <fullName evidence="4">DUF4402 domain-containing protein</fullName>
    </recommendedName>
</protein>
<feature type="signal peptide" evidence="1">
    <location>
        <begin position="1"/>
        <end position="33"/>
    </location>
</feature>
<proteinExistence type="predicted"/>
<evidence type="ECO:0000313" key="2">
    <source>
        <dbReference type="EMBL" id="MCF7222246.1"/>
    </source>
</evidence>
<gene>
    <name evidence="2" type="ORF">L3V18_10680</name>
</gene>
<name>A0ABS9HTM1_9GAMM</name>
<evidence type="ECO:0008006" key="4">
    <source>
        <dbReference type="Google" id="ProtNLM"/>
    </source>
</evidence>
<feature type="chain" id="PRO_5046428545" description="DUF4402 domain-containing protein" evidence="1">
    <location>
        <begin position="34"/>
        <end position="196"/>
    </location>
</feature>
<sequence>MKFSAPPASIPAPVLASAVLALLLCAPAEPAVASGTTPAARIADEPAAAGKRHRHRLTYPAHALSFGFAPFALHPRGVDWPGLNGNMSLTLRRPADYKGGPVRLTLFHQVMSDDAGEITFTVTPVTLNHGDSFETYGSVASDTVPAPMTLTILLEQSALIPPGNGFFPDGDWWYFEIRRQGSYAGPLRIMSVAIDY</sequence>
<keyword evidence="1" id="KW-0732">Signal</keyword>
<evidence type="ECO:0000256" key="1">
    <source>
        <dbReference type="SAM" id="SignalP"/>
    </source>
</evidence>
<dbReference type="Proteomes" id="UP001430796">
    <property type="component" value="Unassembled WGS sequence"/>
</dbReference>
<reference evidence="3" key="1">
    <citation type="submission" date="2022-01" db="EMBL/GenBank/DDBJ databases">
        <title>Lysobacter chinensis sp. nov., a bacterium isolated from cow dung compost.</title>
        <authorList>
            <person name="Zhou L.Y."/>
        </authorList>
    </citation>
    <scope>NUCLEOTIDE SEQUENCE [LARGE SCALE GENOMIC DNA]</scope>
    <source>
        <strain evidence="3">TLK-CK17</strain>
    </source>
</reference>
<evidence type="ECO:0000313" key="3">
    <source>
        <dbReference type="Proteomes" id="UP001430796"/>
    </source>
</evidence>